<dbReference type="SUPFAM" id="SSF56112">
    <property type="entry name" value="Protein kinase-like (PK-like)"/>
    <property type="match status" value="1"/>
</dbReference>
<dbReference type="InterPro" id="IPR002575">
    <property type="entry name" value="Aminoglycoside_PTrfase"/>
</dbReference>
<dbReference type="EMBL" id="ML976614">
    <property type="protein sequence ID" value="KAF1851151.1"/>
    <property type="molecule type" value="Genomic_DNA"/>
</dbReference>
<proteinExistence type="predicted"/>
<reference evidence="2" key="1">
    <citation type="submission" date="2020-01" db="EMBL/GenBank/DDBJ databases">
        <authorList>
            <consortium name="DOE Joint Genome Institute"/>
            <person name="Haridas S."/>
            <person name="Albert R."/>
            <person name="Binder M."/>
            <person name="Bloem J."/>
            <person name="Labutti K."/>
            <person name="Salamov A."/>
            <person name="Andreopoulos B."/>
            <person name="Baker S.E."/>
            <person name="Barry K."/>
            <person name="Bills G."/>
            <person name="Bluhm B.H."/>
            <person name="Cannon C."/>
            <person name="Castanera R."/>
            <person name="Culley D.E."/>
            <person name="Daum C."/>
            <person name="Ezra D."/>
            <person name="Gonzalez J.B."/>
            <person name="Henrissat B."/>
            <person name="Kuo A."/>
            <person name="Liang C."/>
            <person name="Lipzen A."/>
            <person name="Lutzoni F."/>
            <person name="Magnuson J."/>
            <person name="Mondo S."/>
            <person name="Nolan M."/>
            <person name="Ohm R."/>
            <person name="Pangilinan J."/>
            <person name="Park H.-J."/>
            <person name="Ramirez L."/>
            <person name="Alfaro M."/>
            <person name="Sun H."/>
            <person name="Tritt A."/>
            <person name="Yoshinaga Y."/>
            <person name="Zwiers L.-H."/>
            <person name="Turgeon B.G."/>
            <person name="Goodwin S.B."/>
            <person name="Spatafora J.W."/>
            <person name="Crous P.W."/>
            <person name="Grigoriev I.V."/>
        </authorList>
    </citation>
    <scope>NUCLEOTIDE SEQUENCE</scope>
    <source>
        <strain evidence="2">CBS 394.84</strain>
    </source>
</reference>
<comment type="caution">
    <text evidence="2">The sequence shown here is derived from an EMBL/GenBank/DDBJ whole genome shotgun (WGS) entry which is preliminary data.</text>
</comment>
<accession>A0A9P4LCU3</accession>
<dbReference type="Gene3D" id="3.90.1200.10">
    <property type="match status" value="1"/>
</dbReference>
<dbReference type="GeneID" id="63846260"/>
<dbReference type="Pfam" id="PF01636">
    <property type="entry name" value="APH"/>
    <property type="match status" value="1"/>
</dbReference>
<dbReference type="OrthoDB" id="2831558at2759"/>
<dbReference type="GO" id="GO:0005739">
    <property type="term" value="C:mitochondrion"/>
    <property type="evidence" value="ECO:0007669"/>
    <property type="project" value="TreeGrafter"/>
</dbReference>
<dbReference type="PANTHER" id="PTHR36091:SF2">
    <property type="entry name" value="AMINOGLYCOSIDE PHOSPHOTRANSFERASE DOMAIN-CONTAINING PROTEIN"/>
    <property type="match status" value="1"/>
</dbReference>
<dbReference type="RefSeq" id="XP_040793714.1">
    <property type="nucleotide sequence ID" value="XM_040929008.1"/>
</dbReference>
<organism evidence="2 3">
    <name type="scientific">Cucurbitaria berberidis CBS 394.84</name>
    <dbReference type="NCBI Taxonomy" id="1168544"/>
    <lineage>
        <taxon>Eukaryota</taxon>
        <taxon>Fungi</taxon>
        <taxon>Dikarya</taxon>
        <taxon>Ascomycota</taxon>
        <taxon>Pezizomycotina</taxon>
        <taxon>Dothideomycetes</taxon>
        <taxon>Pleosporomycetidae</taxon>
        <taxon>Pleosporales</taxon>
        <taxon>Pleosporineae</taxon>
        <taxon>Cucurbitariaceae</taxon>
        <taxon>Cucurbitaria</taxon>
    </lineage>
</organism>
<gene>
    <name evidence="2" type="ORF">K460DRAFT_28798</name>
</gene>
<feature type="domain" description="Aminoglycoside phosphotransferase" evidence="1">
    <location>
        <begin position="181"/>
        <end position="268"/>
    </location>
</feature>
<evidence type="ECO:0000313" key="3">
    <source>
        <dbReference type="Proteomes" id="UP000800039"/>
    </source>
</evidence>
<protein>
    <recommendedName>
        <fullName evidence="1">Aminoglycoside phosphotransferase domain-containing protein</fullName>
    </recommendedName>
</protein>
<dbReference type="AlphaFoldDB" id="A0A9P4LCU3"/>
<keyword evidence="3" id="KW-1185">Reference proteome</keyword>
<dbReference type="PANTHER" id="PTHR36091">
    <property type="entry name" value="ALTERED INHERITANCE OF MITOCHONDRIA PROTEIN 9, MITOCHONDRIAL"/>
    <property type="match status" value="1"/>
</dbReference>
<name>A0A9P4LCU3_9PLEO</name>
<sequence length="465" mass="53365">MDNGAQVFAKLPNPNAGPAYYTTASEIATRQMLRDVFDIPVPRVLAWSCDAVNNSVQAEYILEEKVSGVRLGAVWYKLPWATKLAIVDQVAQIDASLNAVKFKKHGCIYFKDDLQRLTGKSEAMQLNLGQQDSTLERYAMGPLVKAELWSSAREQLAIDRGPWDSPKAYAQALGANEVSWIRNNAKFRMNYYRSPKDPELPEDAIHLLAKYEQVAPLLTPASNDESSATKLLWHPDLHLDNVFVDPVSHKITSIVDWQSAVVAPLFYQSGVHRAFRYYKTVQEGWVMPEKPENFDTLRPEEQKQIDRNLESETIHKYYELQTMKRAPLHWDVLQRSSVPMLRKPVWLVTGVWENRDLFFLRDSLIALVARWNDIFGEDTPCPIKFSKEELELHAKEEENMDGVGKMLSLFQDQGVLPADGMVQPEEYQTAIENCHRYREVFLNAAQNESERDLYSKLWPYQGHSE</sequence>
<evidence type="ECO:0000313" key="2">
    <source>
        <dbReference type="EMBL" id="KAF1851151.1"/>
    </source>
</evidence>
<dbReference type="InterPro" id="IPR051035">
    <property type="entry name" value="Mito_inheritance_9"/>
</dbReference>
<dbReference type="InterPro" id="IPR011009">
    <property type="entry name" value="Kinase-like_dom_sf"/>
</dbReference>
<dbReference type="Proteomes" id="UP000800039">
    <property type="component" value="Unassembled WGS sequence"/>
</dbReference>
<evidence type="ECO:0000259" key="1">
    <source>
        <dbReference type="Pfam" id="PF01636"/>
    </source>
</evidence>